<keyword evidence="3" id="KW-1185">Reference proteome</keyword>
<feature type="compositionally biased region" description="Low complexity" evidence="1">
    <location>
        <begin position="619"/>
        <end position="629"/>
    </location>
</feature>
<organism evidence="2 3">
    <name type="scientific">Phyllachora maydis</name>
    <dbReference type="NCBI Taxonomy" id="1825666"/>
    <lineage>
        <taxon>Eukaryota</taxon>
        <taxon>Fungi</taxon>
        <taxon>Dikarya</taxon>
        <taxon>Ascomycota</taxon>
        <taxon>Pezizomycotina</taxon>
        <taxon>Sordariomycetes</taxon>
        <taxon>Sordariomycetidae</taxon>
        <taxon>Phyllachorales</taxon>
        <taxon>Phyllachoraceae</taxon>
        <taxon>Phyllachora</taxon>
    </lineage>
</organism>
<proteinExistence type="predicted"/>
<accession>A0AAD9I4Z3</accession>
<feature type="region of interest" description="Disordered" evidence="1">
    <location>
        <begin position="447"/>
        <end position="481"/>
    </location>
</feature>
<feature type="compositionally biased region" description="Basic and acidic residues" evidence="1">
    <location>
        <begin position="238"/>
        <end position="256"/>
    </location>
</feature>
<feature type="region of interest" description="Disordered" evidence="1">
    <location>
        <begin position="851"/>
        <end position="872"/>
    </location>
</feature>
<feature type="compositionally biased region" description="Basic and acidic residues" evidence="1">
    <location>
        <begin position="131"/>
        <end position="140"/>
    </location>
</feature>
<dbReference type="AlphaFoldDB" id="A0AAD9I4Z3"/>
<feature type="compositionally biased region" description="Basic residues" evidence="1">
    <location>
        <begin position="301"/>
        <end position="311"/>
    </location>
</feature>
<feature type="compositionally biased region" description="Basic and acidic residues" evidence="1">
    <location>
        <begin position="1"/>
        <end position="16"/>
    </location>
</feature>
<sequence>MEHGDEVKQLLEHSSKDAASAEEICIPGSASLARPTEEAGREQRGEKGDAHSHDEDHADDEEDSDDDDTPRPISRGAPVEDEGGGTEESPSRPGSTASSLRRTSLRTEALIHAAARAVVVEMGKQRGGGVRGEDEGDHHTPPAAAASVSGDEAGDSSSHHENDDDVFSERSNRTSVGSFDGVVQDKETAAGQDDTPSPKSPTPSSSVAFQCSESRTSARSSPRVSGISDMSGLSRYETFMDDHDNHDDDHDDDFVLRKPTTSRIPFRSPSSVRALQMASPTPSVFDGSSPRTSTNYSPSKRPSHHHYHGSHSHSPFPTVSRLGSPAPSPQYSPKGRATPPRFKRPPEAAPLVLLHVTLLPLRWPWGDVLNAAASSSLSSSEPLRTLRDAWRALQDRCGDTVRERGVLLPHPQGDYEVLEERLLEALELPLRRRARILECGHYLGPANMDDDYETETSGSEDEDEDGGEQAGSRRASSADRKERENKRHWCGTCRGEIRFESLGAGPVFRVKVYASNGLIRAGAWAACWKEMERVDVELEPLMDPALQTELEVLAAAQAQPQQQQQTLGHLLEEPARDSPGDSSIVTTIRHVMPSSPPAGITLLRNQTLHASPLVPPSSSPVGLSSSPPIALSPPRAPTAEPIDTSAARQARDAERLREIYGDPADGAHTPLIAALPAQDPTSSMHAEPTITHPQSATALPSPATPRSPCEEVHERRRQHHHRGGSSSSHSRAGDGGGGDDDITGRGPYQGASLAELLWEVGRVLLRDPKNVAMVVMGLVVLALVVGRGSGTPGVPEVIKAQDPIVPVAQVDMQQQQAIPVPSVATASSLPLLAVASAVSDATAAAVDPCETQRPAGHAGAGPHSLPAADPVTTTTEKTIVRIVETLTEIQTQTETATVKVRVTSTATEVEQVTITPGPPLRVAVDGLDGIGGVLVVEGRAEEEIEEVDCDLYDIPIRHAVMPS</sequence>
<feature type="compositionally biased region" description="Basic and acidic residues" evidence="1">
    <location>
        <begin position="157"/>
        <end position="172"/>
    </location>
</feature>
<evidence type="ECO:0008006" key="4">
    <source>
        <dbReference type="Google" id="ProtNLM"/>
    </source>
</evidence>
<feature type="compositionally biased region" description="Acidic residues" evidence="1">
    <location>
        <begin position="448"/>
        <end position="467"/>
    </location>
</feature>
<feature type="region of interest" description="Disordered" evidence="1">
    <location>
        <begin position="1"/>
        <end position="105"/>
    </location>
</feature>
<feature type="region of interest" description="Disordered" evidence="1">
    <location>
        <begin position="122"/>
        <end position="344"/>
    </location>
</feature>
<dbReference type="Proteomes" id="UP001217918">
    <property type="component" value="Unassembled WGS sequence"/>
</dbReference>
<feature type="compositionally biased region" description="Low complexity" evidence="1">
    <location>
        <begin position="95"/>
        <end position="105"/>
    </location>
</feature>
<evidence type="ECO:0000313" key="2">
    <source>
        <dbReference type="EMBL" id="KAK2071286.1"/>
    </source>
</evidence>
<feature type="compositionally biased region" description="Polar residues" evidence="1">
    <location>
        <begin position="207"/>
        <end position="223"/>
    </location>
</feature>
<gene>
    <name evidence="2" type="ORF">P8C59_005722</name>
</gene>
<feature type="compositionally biased region" description="Polar residues" evidence="1">
    <location>
        <begin position="289"/>
        <end position="300"/>
    </location>
</feature>
<comment type="caution">
    <text evidence="2">The sequence shown here is derived from an EMBL/GenBank/DDBJ whole genome shotgun (WGS) entry which is preliminary data.</text>
</comment>
<feature type="region of interest" description="Disordered" evidence="1">
    <location>
        <begin position="679"/>
        <end position="746"/>
    </location>
</feature>
<name>A0AAD9I4Z3_9PEZI</name>
<feature type="compositionally biased region" description="Basic and acidic residues" evidence="1">
    <location>
        <begin position="35"/>
        <end position="56"/>
    </location>
</feature>
<feature type="region of interest" description="Disordered" evidence="1">
    <location>
        <begin position="611"/>
        <end position="651"/>
    </location>
</feature>
<feature type="compositionally biased region" description="Polar residues" evidence="1">
    <location>
        <begin position="259"/>
        <end position="282"/>
    </location>
</feature>
<protein>
    <recommendedName>
        <fullName evidence="4">Pathway-specific nitrogen regulator</fullName>
    </recommendedName>
</protein>
<evidence type="ECO:0000313" key="3">
    <source>
        <dbReference type="Proteomes" id="UP001217918"/>
    </source>
</evidence>
<reference evidence="2" key="1">
    <citation type="journal article" date="2023" name="Mol. Plant Microbe Interact.">
        <title>Elucidating the Obligate Nature and Biological Capacity of an Invasive Fungal Corn Pathogen.</title>
        <authorList>
            <person name="MacCready J.S."/>
            <person name="Roggenkamp E.M."/>
            <person name="Gdanetz K."/>
            <person name="Chilvers M.I."/>
        </authorList>
    </citation>
    <scope>NUCLEOTIDE SEQUENCE</scope>
    <source>
        <strain evidence="2">PM02</strain>
    </source>
</reference>
<feature type="compositionally biased region" description="Acidic residues" evidence="1">
    <location>
        <begin position="57"/>
        <end position="68"/>
    </location>
</feature>
<dbReference type="EMBL" id="JAQQPM010000005">
    <property type="protein sequence ID" value="KAK2071286.1"/>
    <property type="molecule type" value="Genomic_DNA"/>
</dbReference>
<evidence type="ECO:0000256" key="1">
    <source>
        <dbReference type="SAM" id="MobiDB-lite"/>
    </source>
</evidence>